<dbReference type="SUPFAM" id="SSF54909">
    <property type="entry name" value="Dimeric alpha+beta barrel"/>
    <property type="match status" value="1"/>
</dbReference>
<comment type="caution">
    <text evidence="1">The sequence shown here is derived from an EMBL/GenBank/DDBJ whole genome shotgun (WGS) entry which is preliminary data.</text>
</comment>
<dbReference type="AlphaFoldDB" id="A0A2J4QDG3"/>
<dbReference type="Proteomes" id="UP000234505">
    <property type="component" value="Unassembled WGS sequence"/>
</dbReference>
<dbReference type="PANTHER" id="PTHR37828:SF1">
    <property type="entry name" value="YCII-RELATED DOMAIN-CONTAINING PROTEIN"/>
    <property type="match status" value="1"/>
</dbReference>
<evidence type="ECO:0000313" key="2">
    <source>
        <dbReference type="Proteomes" id="UP000234505"/>
    </source>
</evidence>
<dbReference type="RefSeq" id="WP_042927666.1">
    <property type="nucleotide sequence ID" value="NZ_CABEJE010000007.1"/>
</dbReference>
<organism evidence="1 2">
    <name type="scientific">Klebsiella michiganensis</name>
    <dbReference type="NCBI Taxonomy" id="1134687"/>
    <lineage>
        <taxon>Bacteria</taxon>
        <taxon>Pseudomonadati</taxon>
        <taxon>Pseudomonadota</taxon>
        <taxon>Gammaproteobacteria</taxon>
        <taxon>Enterobacterales</taxon>
        <taxon>Enterobacteriaceae</taxon>
        <taxon>Klebsiella/Raoultella group</taxon>
        <taxon>Klebsiella</taxon>
    </lineage>
</organism>
<proteinExistence type="predicted"/>
<accession>A0A2J4QDG3</accession>
<reference evidence="1 2" key="1">
    <citation type="submission" date="2017-11" db="EMBL/GenBank/DDBJ databases">
        <authorList>
            <person name="Han C.G."/>
        </authorList>
    </citation>
    <scope>NUCLEOTIDE SEQUENCE [LARGE SCALE GENOMIC DNA]</scope>
    <source>
        <strain evidence="1 2">A11</strain>
    </source>
</reference>
<evidence type="ECO:0008006" key="3">
    <source>
        <dbReference type="Google" id="ProtNLM"/>
    </source>
</evidence>
<protein>
    <recommendedName>
        <fullName evidence="3">YCII-related domain-containing protein</fullName>
    </recommendedName>
</protein>
<dbReference type="InterPro" id="IPR011008">
    <property type="entry name" value="Dimeric_a/b-barrel"/>
</dbReference>
<dbReference type="EMBL" id="PIDS01001086">
    <property type="protein sequence ID" value="PLL29094.1"/>
    <property type="molecule type" value="Genomic_DNA"/>
</dbReference>
<gene>
    <name evidence="1" type="ORF">CWN50_24790</name>
</gene>
<reference evidence="1 2" key="2">
    <citation type="submission" date="2018-01" db="EMBL/GenBank/DDBJ databases">
        <title>Genomic study of Klebsiella pneumoniae.</title>
        <authorList>
            <person name="Yang Y."/>
            <person name="Bicalho R."/>
        </authorList>
    </citation>
    <scope>NUCLEOTIDE SEQUENCE [LARGE SCALE GENOMIC DNA]</scope>
    <source>
        <strain evidence="1 2">A11</strain>
    </source>
</reference>
<sequence length="102" mass="11488">MLFAVTLTYLTQHDVISAHLDAHKRWLARGLSERRIIFAGPLSNGTGGYILFHGDKVSDIHNFLKDDPFIIYNIANAEVVSVEPALCAQDFPARWADEARFM</sequence>
<name>A0A2J4QDG3_9ENTR</name>
<evidence type="ECO:0000313" key="1">
    <source>
        <dbReference type="EMBL" id="PLL29094.1"/>
    </source>
</evidence>
<dbReference type="Gene3D" id="3.30.70.1060">
    <property type="entry name" value="Dimeric alpha+beta barrel"/>
    <property type="match status" value="1"/>
</dbReference>
<dbReference type="PANTHER" id="PTHR37828">
    <property type="entry name" value="GSR2449 PROTEIN"/>
    <property type="match status" value="1"/>
</dbReference>